<dbReference type="InterPro" id="IPR058627">
    <property type="entry name" value="MdtA-like_C"/>
</dbReference>
<keyword evidence="3" id="KW-0812">Transmembrane</keyword>
<dbReference type="Pfam" id="PF25954">
    <property type="entry name" value="Beta-barrel_RND_2"/>
    <property type="match status" value="1"/>
</dbReference>
<dbReference type="PANTHER" id="PTHR30097">
    <property type="entry name" value="CATION EFFLUX SYSTEM PROTEIN CUSB"/>
    <property type="match status" value="1"/>
</dbReference>
<dbReference type="InterPro" id="IPR058647">
    <property type="entry name" value="BSH_CzcB-like"/>
</dbReference>
<feature type="transmembrane region" description="Helical" evidence="3">
    <location>
        <begin position="7"/>
        <end position="26"/>
    </location>
</feature>
<dbReference type="Pfam" id="PF25967">
    <property type="entry name" value="RND-MFP_C"/>
    <property type="match status" value="1"/>
</dbReference>
<evidence type="ECO:0000256" key="3">
    <source>
        <dbReference type="SAM" id="Phobius"/>
    </source>
</evidence>
<sequence length="432" mass="46951">MRRFLSWLPTIGVLAAMVVVGVVIVAPELIPIPMLRGDETPSAEQEEAPSATRSVEETVDDGWYDAHPGKVGAEFRRELPVVRLSSPEVAARIGLKTARAEERIVVDRVEGNAETAYDAHLFAEVIPRVRCVVREVFADHGDHFEPGQPMAVVDSAEVGLAKANYLALRSTVGLAEKTYTRIQGLAAKDALPKANEIEAKAALSKAEADLLGARQSLRNLGFDDDDLDRIAEEMDTSSLLEVVAPISGTVVELHAVVGEALEPNTVMFQLTDLDTLWAWIDVPESEFRLVRPGHRVSFTVPGLDEVTASGEVEWVEASVNPNTRTVRVLAALDNRDRCLRAGQFGRGVIKVGEPRAAVVIPRAALQDFGPGVGLVFLVRDDGTYVPQRVETKDLPDPEAVEVSWGLEAGEEVVTTGSFLLMTELRRDELVGD</sequence>
<comment type="similarity">
    <text evidence="1">Belongs to the membrane fusion protein (MFP) (TC 8.A.1) family.</text>
</comment>
<dbReference type="FunFam" id="2.40.30.170:FF:000010">
    <property type="entry name" value="Efflux RND transporter periplasmic adaptor subunit"/>
    <property type="match status" value="1"/>
</dbReference>
<dbReference type="RefSeq" id="WP_126726266.1">
    <property type="nucleotide sequence ID" value="NZ_RYZH01000028.1"/>
</dbReference>
<evidence type="ECO:0000259" key="5">
    <source>
        <dbReference type="Pfam" id="PF25967"/>
    </source>
</evidence>
<proteinExistence type="inferred from homology"/>
<name>A0A432MHU0_9BACT</name>
<evidence type="ECO:0000313" key="8">
    <source>
        <dbReference type="Proteomes" id="UP000280296"/>
    </source>
</evidence>
<dbReference type="Gene3D" id="2.40.50.100">
    <property type="match status" value="1"/>
</dbReference>
<dbReference type="GO" id="GO:0015679">
    <property type="term" value="P:plasma membrane copper ion transport"/>
    <property type="evidence" value="ECO:0007669"/>
    <property type="project" value="TreeGrafter"/>
</dbReference>
<feature type="domain" description="Multidrug resistance protein MdtA-like C-terminal permuted SH3" evidence="5">
    <location>
        <begin position="357"/>
        <end position="416"/>
    </location>
</feature>
<dbReference type="SUPFAM" id="SSF111369">
    <property type="entry name" value="HlyD-like secretion proteins"/>
    <property type="match status" value="1"/>
</dbReference>
<dbReference type="OrthoDB" id="9806939at2"/>
<dbReference type="InterPro" id="IPR051909">
    <property type="entry name" value="MFP_Cation_Efflux"/>
</dbReference>
<dbReference type="AlphaFoldDB" id="A0A432MHU0"/>
<dbReference type="GO" id="GO:0022857">
    <property type="term" value="F:transmembrane transporter activity"/>
    <property type="evidence" value="ECO:0007669"/>
    <property type="project" value="InterPro"/>
</dbReference>
<dbReference type="EMBL" id="RYZH01000028">
    <property type="protein sequence ID" value="RUL86931.1"/>
    <property type="molecule type" value="Genomic_DNA"/>
</dbReference>
<keyword evidence="3" id="KW-0472">Membrane</keyword>
<dbReference type="GO" id="GO:0030288">
    <property type="term" value="C:outer membrane-bounded periplasmic space"/>
    <property type="evidence" value="ECO:0007669"/>
    <property type="project" value="TreeGrafter"/>
</dbReference>
<dbReference type="Gene3D" id="1.10.287.470">
    <property type="entry name" value="Helix hairpin bin"/>
    <property type="match status" value="1"/>
</dbReference>
<reference evidence="7 8" key="2">
    <citation type="submission" date="2019-01" db="EMBL/GenBank/DDBJ databases">
        <title>Tautonia sociabilis, a novel thermotolerant planctomycete of Isosphaeraceae family, isolated from a 4000 m deep subterranean habitat.</title>
        <authorList>
            <person name="Kovaleva O.L."/>
            <person name="Elcheninov A.G."/>
            <person name="Van Heerden E."/>
            <person name="Toshchakov S.V."/>
            <person name="Novikov A."/>
            <person name="Bonch-Osmolovskaya E.A."/>
            <person name="Kublanov I.V."/>
        </authorList>
    </citation>
    <scope>NUCLEOTIDE SEQUENCE [LARGE SCALE GENOMIC DNA]</scope>
    <source>
        <strain evidence="7 8">GM2012</strain>
    </source>
</reference>
<dbReference type="Proteomes" id="UP000280296">
    <property type="component" value="Unassembled WGS sequence"/>
</dbReference>
<reference evidence="7 8" key="1">
    <citation type="submission" date="2018-12" db="EMBL/GenBank/DDBJ databases">
        <authorList>
            <person name="Toschakov S.V."/>
        </authorList>
    </citation>
    <scope>NUCLEOTIDE SEQUENCE [LARGE SCALE GENOMIC DNA]</scope>
    <source>
        <strain evidence="7 8">GM2012</strain>
    </source>
</reference>
<accession>A0A432MHU0</accession>
<organism evidence="7 8">
    <name type="scientific">Tautonia sociabilis</name>
    <dbReference type="NCBI Taxonomy" id="2080755"/>
    <lineage>
        <taxon>Bacteria</taxon>
        <taxon>Pseudomonadati</taxon>
        <taxon>Planctomycetota</taxon>
        <taxon>Planctomycetia</taxon>
        <taxon>Isosphaerales</taxon>
        <taxon>Isosphaeraceae</taxon>
        <taxon>Tautonia</taxon>
    </lineage>
</organism>
<dbReference type="InterPro" id="IPR058792">
    <property type="entry name" value="Beta-barrel_RND_2"/>
</dbReference>
<protein>
    <submittedName>
        <fullName evidence="7">Efflux RND transporter periplasmic adaptor subunit</fullName>
    </submittedName>
</protein>
<keyword evidence="2" id="KW-0813">Transport</keyword>
<comment type="caution">
    <text evidence="7">The sequence shown here is derived from an EMBL/GenBank/DDBJ whole genome shotgun (WGS) entry which is preliminary data.</text>
</comment>
<gene>
    <name evidence="7" type="ORF">TsocGM_14910</name>
</gene>
<dbReference type="Gene3D" id="2.40.420.20">
    <property type="match status" value="1"/>
</dbReference>
<evidence type="ECO:0000259" key="6">
    <source>
        <dbReference type="Pfam" id="PF25973"/>
    </source>
</evidence>
<dbReference type="InterPro" id="IPR006143">
    <property type="entry name" value="RND_pump_MFP"/>
</dbReference>
<dbReference type="GO" id="GO:0060003">
    <property type="term" value="P:copper ion export"/>
    <property type="evidence" value="ECO:0007669"/>
    <property type="project" value="TreeGrafter"/>
</dbReference>
<evidence type="ECO:0000256" key="2">
    <source>
        <dbReference type="ARBA" id="ARBA00022448"/>
    </source>
</evidence>
<dbReference type="GO" id="GO:0046914">
    <property type="term" value="F:transition metal ion binding"/>
    <property type="evidence" value="ECO:0007669"/>
    <property type="project" value="TreeGrafter"/>
</dbReference>
<dbReference type="GO" id="GO:0016020">
    <property type="term" value="C:membrane"/>
    <property type="evidence" value="ECO:0007669"/>
    <property type="project" value="InterPro"/>
</dbReference>
<dbReference type="Gene3D" id="2.40.30.170">
    <property type="match status" value="1"/>
</dbReference>
<evidence type="ECO:0000256" key="1">
    <source>
        <dbReference type="ARBA" id="ARBA00009477"/>
    </source>
</evidence>
<feature type="domain" description="CusB-like beta-barrel" evidence="4">
    <location>
        <begin position="275"/>
        <end position="346"/>
    </location>
</feature>
<dbReference type="Pfam" id="PF25973">
    <property type="entry name" value="BSH_CzcB"/>
    <property type="match status" value="1"/>
</dbReference>
<dbReference type="PANTHER" id="PTHR30097:SF4">
    <property type="entry name" value="SLR6042 PROTEIN"/>
    <property type="match status" value="1"/>
</dbReference>
<keyword evidence="8" id="KW-1185">Reference proteome</keyword>
<dbReference type="NCBIfam" id="TIGR01730">
    <property type="entry name" value="RND_mfp"/>
    <property type="match status" value="1"/>
</dbReference>
<evidence type="ECO:0000313" key="7">
    <source>
        <dbReference type="EMBL" id="RUL86931.1"/>
    </source>
</evidence>
<feature type="domain" description="CzcB-like barrel-sandwich hybrid" evidence="6">
    <location>
        <begin position="123"/>
        <end position="272"/>
    </location>
</feature>
<evidence type="ECO:0000259" key="4">
    <source>
        <dbReference type="Pfam" id="PF25954"/>
    </source>
</evidence>
<keyword evidence="3" id="KW-1133">Transmembrane helix</keyword>